<dbReference type="Gene3D" id="3.10.50.40">
    <property type="match status" value="1"/>
</dbReference>
<dbReference type="AlphaFoldDB" id="A0A5J4YTN6"/>
<name>A0A5J4YTN6_PORPP</name>
<keyword evidence="3 5" id="KW-0697">Rotamase</keyword>
<keyword evidence="4 5" id="KW-0413">Isomerase</keyword>
<comment type="caution">
    <text evidence="7">The sequence shown here is derived from an EMBL/GenBank/DDBJ whole genome shotgun (WGS) entry which is preliminary data.</text>
</comment>
<dbReference type="Pfam" id="PF00254">
    <property type="entry name" value="FKBP_C"/>
    <property type="match status" value="1"/>
</dbReference>
<sequence>MAFVSGQVWFSRTGTGSAPLRCLQAPQPLVCNAAHEDGAESAKLSRADFVRLVGTFTAGVAVSGIQGHSFRAARAVETNAVAVPDMPSKSLEVEQFEEGTGAQVVAPGSLVSCQYVIRRRNGYFVDQNDGADGADFLFRVGANQAVQGLELALMGRKRGARVRFVLPPELGYVQGVKEKGAPGPIPKRWDHRQNLWKHHLEPLVFEVRVTRVS</sequence>
<dbReference type="InterPro" id="IPR001179">
    <property type="entry name" value="PPIase_FKBP_dom"/>
</dbReference>
<evidence type="ECO:0000259" key="6">
    <source>
        <dbReference type="PROSITE" id="PS50059"/>
    </source>
</evidence>
<keyword evidence="8" id="KW-1185">Reference proteome</keyword>
<gene>
    <name evidence="7" type="ORF">FVE85_3122</name>
</gene>
<dbReference type="PANTHER" id="PTHR43811:SF26">
    <property type="entry name" value="PEPTIDYL-PROLYL CIS-TRANS ISOMERASE FKBP16-1, CHLOROPLASTIC"/>
    <property type="match status" value="1"/>
</dbReference>
<proteinExistence type="predicted"/>
<accession>A0A5J4YTN6</accession>
<evidence type="ECO:0000256" key="5">
    <source>
        <dbReference type="PROSITE-ProRule" id="PRU00277"/>
    </source>
</evidence>
<evidence type="ECO:0000313" key="7">
    <source>
        <dbReference type="EMBL" id="KAA8494881.1"/>
    </source>
</evidence>
<protein>
    <recommendedName>
        <fullName evidence="2 5">peptidylprolyl isomerase</fullName>
        <ecNumber evidence="2 5">5.2.1.8</ecNumber>
    </recommendedName>
</protein>
<dbReference type="PROSITE" id="PS50059">
    <property type="entry name" value="FKBP_PPIASE"/>
    <property type="match status" value="1"/>
</dbReference>
<dbReference type="EC" id="5.2.1.8" evidence="2 5"/>
<dbReference type="EMBL" id="VRMN01000004">
    <property type="protein sequence ID" value="KAA8494881.1"/>
    <property type="molecule type" value="Genomic_DNA"/>
</dbReference>
<dbReference type="SUPFAM" id="SSF54534">
    <property type="entry name" value="FKBP-like"/>
    <property type="match status" value="1"/>
</dbReference>
<evidence type="ECO:0000256" key="2">
    <source>
        <dbReference type="ARBA" id="ARBA00013194"/>
    </source>
</evidence>
<dbReference type="PANTHER" id="PTHR43811">
    <property type="entry name" value="FKBP-TYPE PEPTIDYL-PROLYL CIS-TRANS ISOMERASE FKPA"/>
    <property type="match status" value="1"/>
</dbReference>
<dbReference type="GO" id="GO:0003755">
    <property type="term" value="F:peptidyl-prolyl cis-trans isomerase activity"/>
    <property type="evidence" value="ECO:0007669"/>
    <property type="project" value="UniProtKB-KW"/>
</dbReference>
<evidence type="ECO:0000256" key="3">
    <source>
        <dbReference type="ARBA" id="ARBA00023110"/>
    </source>
</evidence>
<reference evidence="8" key="1">
    <citation type="journal article" date="2019" name="Nat. Commun.">
        <title>Expansion of phycobilisome linker gene families in mesophilic red algae.</title>
        <authorList>
            <person name="Lee J."/>
            <person name="Kim D."/>
            <person name="Bhattacharya D."/>
            <person name="Yoon H.S."/>
        </authorList>
    </citation>
    <scope>NUCLEOTIDE SEQUENCE [LARGE SCALE GENOMIC DNA]</scope>
    <source>
        <strain evidence="8">CCMP 1328</strain>
    </source>
</reference>
<evidence type="ECO:0000313" key="8">
    <source>
        <dbReference type="Proteomes" id="UP000324585"/>
    </source>
</evidence>
<evidence type="ECO:0000256" key="1">
    <source>
        <dbReference type="ARBA" id="ARBA00000971"/>
    </source>
</evidence>
<dbReference type="OrthoDB" id="3310at2759"/>
<dbReference type="Proteomes" id="UP000324585">
    <property type="component" value="Unassembled WGS sequence"/>
</dbReference>
<evidence type="ECO:0000256" key="4">
    <source>
        <dbReference type="ARBA" id="ARBA00023235"/>
    </source>
</evidence>
<comment type="catalytic activity">
    <reaction evidence="1 5">
        <text>[protein]-peptidylproline (omega=180) = [protein]-peptidylproline (omega=0)</text>
        <dbReference type="Rhea" id="RHEA:16237"/>
        <dbReference type="Rhea" id="RHEA-COMP:10747"/>
        <dbReference type="Rhea" id="RHEA-COMP:10748"/>
        <dbReference type="ChEBI" id="CHEBI:83833"/>
        <dbReference type="ChEBI" id="CHEBI:83834"/>
        <dbReference type="EC" id="5.2.1.8"/>
    </reaction>
</comment>
<feature type="domain" description="PPIase FKBP-type" evidence="6">
    <location>
        <begin position="108"/>
        <end position="186"/>
    </location>
</feature>
<organism evidence="7 8">
    <name type="scientific">Porphyridium purpureum</name>
    <name type="common">Red alga</name>
    <name type="synonym">Porphyridium cruentum</name>
    <dbReference type="NCBI Taxonomy" id="35688"/>
    <lineage>
        <taxon>Eukaryota</taxon>
        <taxon>Rhodophyta</taxon>
        <taxon>Bangiophyceae</taxon>
        <taxon>Porphyridiales</taxon>
        <taxon>Porphyridiaceae</taxon>
        <taxon>Porphyridium</taxon>
    </lineage>
</organism>
<dbReference type="InterPro" id="IPR046357">
    <property type="entry name" value="PPIase_dom_sf"/>
</dbReference>